<dbReference type="EMBL" id="JARULN010000015">
    <property type="protein sequence ID" value="MDG5754920.1"/>
    <property type="molecule type" value="Genomic_DNA"/>
</dbReference>
<evidence type="ECO:0000313" key="2">
    <source>
        <dbReference type="Proteomes" id="UP001218246"/>
    </source>
</evidence>
<protein>
    <submittedName>
        <fullName evidence="1">DUF6270 domain-containing protein</fullName>
    </submittedName>
</protein>
<dbReference type="Pfam" id="PF19786">
    <property type="entry name" value="DUF6270"/>
    <property type="match status" value="1"/>
</dbReference>
<accession>A0ABT6H6D8</accession>
<evidence type="ECO:0000313" key="1">
    <source>
        <dbReference type="EMBL" id="MDG5754920.1"/>
    </source>
</evidence>
<organism evidence="1 2">
    <name type="scientific">Ectobacillus antri</name>
    <dbReference type="NCBI Taxonomy" id="2486280"/>
    <lineage>
        <taxon>Bacteria</taxon>
        <taxon>Bacillati</taxon>
        <taxon>Bacillota</taxon>
        <taxon>Bacilli</taxon>
        <taxon>Bacillales</taxon>
        <taxon>Bacillaceae</taxon>
        <taxon>Ectobacillus</taxon>
    </lineage>
</organism>
<comment type="caution">
    <text evidence="1">The sequence shown here is derived from an EMBL/GenBank/DDBJ whole genome shotgun (WGS) entry which is preliminary data.</text>
</comment>
<dbReference type="InterPro" id="IPR046237">
    <property type="entry name" value="DUF6270"/>
</dbReference>
<name>A0ABT6H6D8_9BACI</name>
<reference evidence="1 2" key="1">
    <citation type="submission" date="2023-04" db="EMBL/GenBank/DDBJ databases">
        <title>Ectobacillus antri isolated from activated sludge.</title>
        <authorList>
            <person name="Yan P."/>
            <person name="Liu X."/>
        </authorList>
    </citation>
    <scope>NUCLEOTIDE SEQUENCE [LARGE SCALE GENOMIC DNA]</scope>
    <source>
        <strain evidence="1 2">C18H</strain>
    </source>
</reference>
<keyword evidence="2" id="KW-1185">Reference proteome</keyword>
<gene>
    <name evidence="1" type="ORF">P6P90_13220</name>
</gene>
<dbReference type="RefSeq" id="WP_278018536.1">
    <property type="nucleotide sequence ID" value="NZ_JARRRY010000019.1"/>
</dbReference>
<sequence>MEKKKESLLTRLMGMFVRADEEQQIPDGSLQGNTESMAIEEKAVQEEVQPESKVVSIGILGSCVTRDVFNFDEQQQFTINYYQARTSLVSLMSPSLKVKETDIALTSAFQKRMVLGDCNKTFFKQIALRKPEYLIIDFIDERFDVIQSGNAFVTRSREFINSKLSQNIRKHARFSVEEREELWNDAVQRFADKIITLYEPSQLVLHEAYYKDKYVTKDREVRSFDADILSDNEKNNRILQGFYQQLQQLIPGIVVIKPSEKYLASESHMWGLSPFHYEDAYYREFITTFEKLCQ</sequence>
<dbReference type="Proteomes" id="UP001218246">
    <property type="component" value="Unassembled WGS sequence"/>
</dbReference>
<proteinExistence type="predicted"/>